<organism evidence="1 2">
    <name type="scientific">Longimonas halophila</name>
    <dbReference type="NCBI Taxonomy" id="1469170"/>
    <lineage>
        <taxon>Bacteria</taxon>
        <taxon>Pseudomonadati</taxon>
        <taxon>Rhodothermota</taxon>
        <taxon>Rhodothermia</taxon>
        <taxon>Rhodothermales</taxon>
        <taxon>Salisaetaceae</taxon>
        <taxon>Longimonas</taxon>
    </lineage>
</organism>
<comment type="caution">
    <text evidence="1">The sequence shown here is derived from an EMBL/GenBank/DDBJ whole genome shotgun (WGS) entry which is preliminary data.</text>
</comment>
<name>A0A2H3NKU2_9BACT</name>
<dbReference type="OrthoDB" id="982433at2"/>
<sequence>MEAYLDTVIAAHGGDRLDRAVVTFTFRGDAFTLRRNDGQFRYERATTDSLGRSVVEGLTNTDVYRVVEGDTLTLSPDEQSTVATAVNSVAYFALLPYPLQDPSVQATYAGPDTIQNTAYHRVAVSFDEGGGKDYEDVFLYWFAQDTHAMDYLAYAFGVGGPPEDQGTRFREAFNVRTVNGVRWADYHNYRDAALGPDALSAYPQAWTDGAVERVSTVALRDISVRPLAP</sequence>
<gene>
    <name evidence="1" type="ORF">CRI93_09905</name>
</gene>
<protein>
    <submittedName>
        <fullName evidence="1">Uncharacterized protein</fullName>
    </submittedName>
</protein>
<dbReference type="Proteomes" id="UP000221024">
    <property type="component" value="Unassembled WGS sequence"/>
</dbReference>
<evidence type="ECO:0000313" key="2">
    <source>
        <dbReference type="Proteomes" id="UP000221024"/>
    </source>
</evidence>
<accession>A0A2H3NKU2</accession>
<reference evidence="1 2" key="1">
    <citation type="submission" date="2017-10" db="EMBL/GenBank/DDBJ databases">
        <title>Draft genome of Longimonas halophila.</title>
        <authorList>
            <person name="Goh K.M."/>
            <person name="Shamsir M.S."/>
            <person name="Lim S.W."/>
        </authorList>
    </citation>
    <scope>NUCLEOTIDE SEQUENCE [LARGE SCALE GENOMIC DNA]</scope>
    <source>
        <strain evidence="1 2">KCTC 42399</strain>
    </source>
</reference>
<dbReference type="InterPro" id="IPR045444">
    <property type="entry name" value="DUF6503"/>
</dbReference>
<proteinExistence type="predicted"/>
<evidence type="ECO:0000313" key="1">
    <source>
        <dbReference type="EMBL" id="PEN06620.1"/>
    </source>
</evidence>
<dbReference type="Pfam" id="PF20113">
    <property type="entry name" value="DUF6503"/>
    <property type="match status" value="1"/>
</dbReference>
<dbReference type="EMBL" id="PDEP01000008">
    <property type="protein sequence ID" value="PEN06620.1"/>
    <property type="molecule type" value="Genomic_DNA"/>
</dbReference>
<keyword evidence="2" id="KW-1185">Reference proteome</keyword>
<dbReference type="AlphaFoldDB" id="A0A2H3NKU2"/>